<proteinExistence type="predicted"/>
<dbReference type="EMBL" id="CP042905">
    <property type="protein sequence ID" value="XDF89328.1"/>
    <property type="molecule type" value="Genomic_DNA"/>
</dbReference>
<protein>
    <submittedName>
        <fullName evidence="1">40S ribosomal protein S19</fullName>
    </submittedName>
</protein>
<dbReference type="Proteomes" id="UP000321408">
    <property type="component" value="Chromosome"/>
</dbReference>
<sequence length="145" mass="16535">MNIYDIYAFDLINAVAEKLKSAKSIQAPKESIFWKTAWSKEFPPDDSENFWYIRAASLLRKLYRKPVGISRLKKVYGGRSPGYVHLKHSSKGSGAIIRRVLQQLEKAGYVRTTEKNGRELTNAGRSILDKTAAEIQKTESKEKKE</sequence>
<keyword evidence="2" id="KW-1185">Reference proteome</keyword>
<name>A0AC61ZU47_9ARCH</name>
<organism evidence="1 2">
    <name type="scientific">Promethearchaeum syntrophicum</name>
    <dbReference type="NCBI Taxonomy" id="2594042"/>
    <lineage>
        <taxon>Archaea</taxon>
        <taxon>Promethearchaeati</taxon>
        <taxon>Promethearchaeota</taxon>
        <taxon>Promethearchaeia</taxon>
        <taxon>Promethearchaeales</taxon>
        <taxon>Promethearchaeaceae</taxon>
        <taxon>Promethearchaeum</taxon>
    </lineage>
</organism>
<keyword evidence="1" id="KW-0687">Ribonucleoprotein</keyword>
<gene>
    <name evidence="1" type="ORF">DSAG12_04505</name>
</gene>
<evidence type="ECO:0000313" key="1">
    <source>
        <dbReference type="EMBL" id="XDF89328.1"/>
    </source>
</evidence>
<reference evidence="1 2" key="2">
    <citation type="journal article" date="2024" name="Int. J. Syst. Evol. Microbiol.">
        <title>Promethearchaeum syntrophicum gen. nov., sp. nov., an anaerobic, obligately syntrophic archaeon, the first isolate of the lineage 'Asgard' archaea, and proposal of the new archaeal phylum Promethearchaeota phyl. nov. and kingdom Promethearchaeati regn. nov.</title>
        <authorList>
            <person name="Imachi H."/>
            <person name="Nobu M.K."/>
            <person name="Kato S."/>
            <person name="Takaki Y."/>
            <person name="Miyazaki M."/>
            <person name="Miyata M."/>
            <person name="Ogawara M."/>
            <person name="Saito Y."/>
            <person name="Sakai S."/>
            <person name="Tahara Y.O."/>
            <person name="Takano Y."/>
            <person name="Tasumi E."/>
            <person name="Uematsu K."/>
            <person name="Yoshimura T."/>
            <person name="Itoh T."/>
            <person name="Ohkuma M."/>
            <person name="Takai K."/>
        </authorList>
    </citation>
    <scope>NUCLEOTIDE SEQUENCE [LARGE SCALE GENOMIC DNA]</scope>
    <source>
        <strain evidence="1 2">MK-D1</strain>
    </source>
</reference>
<evidence type="ECO:0000313" key="2">
    <source>
        <dbReference type="Proteomes" id="UP000321408"/>
    </source>
</evidence>
<reference evidence="1 2" key="1">
    <citation type="journal article" date="2020" name="Nature">
        <title>Isolation of an archaeon at the prokaryote-eukaryote interface.</title>
        <authorList>
            <person name="Imachi H."/>
            <person name="Nobu M.K."/>
            <person name="Nakahara N."/>
            <person name="Morono Y."/>
            <person name="Ogawara M."/>
            <person name="Takaki Y."/>
            <person name="Takano Y."/>
            <person name="Uematsu K."/>
            <person name="Ikuta T."/>
            <person name="Ito M."/>
            <person name="Matsui Y."/>
            <person name="Miyazaki M."/>
            <person name="Murata K."/>
            <person name="Saito Y."/>
            <person name="Sakai S."/>
            <person name="Song C."/>
            <person name="Tasumi E."/>
            <person name="Yamanaka Y."/>
            <person name="Yamaguchi T."/>
            <person name="Kamagata Y."/>
            <person name="Tamaki H."/>
            <person name="Takai K."/>
        </authorList>
    </citation>
    <scope>NUCLEOTIDE SEQUENCE [LARGE SCALE GENOMIC DNA]</scope>
    <source>
        <strain evidence="1 2">MK-D1</strain>
    </source>
</reference>
<accession>A0AC61ZU47</accession>
<keyword evidence="1" id="KW-0689">Ribosomal protein</keyword>